<accession>A0A5C6JRR3</accession>
<dbReference type="NCBIfam" id="TIGR00711">
    <property type="entry name" value="efflux_EmrB"/>
    <property type="match status" value="1"/>
</dbReference>
<name>A0A5C6JRR3_9ACTN</name>
<dbReference type="PANTHER" id="PTHR42718">
    <property type="entry name" value="MAJOR FACILITATOR SUPERFAMILY MULTIDRUG TRANSPORTER MFSC"/>
    <property type="match status" value="1"/>
</dbReference>
<dbReference type="SUPFAM" id="SSF103473">
    <property type="entry name" value="MFS general substrate transporter"/>
    <property type="match status" value="1"/>
</dbReference>
<evidence type="ECO:0000259" key="9">
    <source>
        <dbReference type="PROSITE" id="PS50850"/>
    </source>
</evidence>
<dbReference type="RefSeq" id="WP_146466226.1">
    <property type="nucleotide sequence ID" value="NZ_VOGW01000103.1"/>
</dbReference>
<feature type="transmembrane region" description="Helical" evidence="8">
    <location>
        <begin position="330"/>
        <end position="350"/>
    </location>
</feature>
<dbReference type="Pfam" id="PF07690">
    <property type="entry name" value="MFS_1"/>
    <property type="match status" value="1"/>
</dbReference>
<sequence length="468" mass="48527">MSRLRGNPWATLVVLSLGYFMTLLDSTIVTIAIPSIIDSMHATLPQVLWALNSYIIAITVLLITAGRLGDRYGPRQVFVVGVLLFTVASLLCGLATVPGVLVAARVLQGAGAALLMPQSLTLIVASFPRERRGTALGVWGAVGGVASVLGPSLGGLLINLAGWRWIFLVNLPIGALVVLAGLTVMPDLRTGRRHLLDLPGVALASLALACFAYAVTNGADHHWGPLVWALLVAAGLFGTGFTVRQRHRQDGDPLVPFALLRIRGYTVTLGIAAAITGATFAITVLAALYFQSVLGLSAFWAGVILAPASAMSMLVALVAGRLADRIEGRFILLTGMVVQGAGILWTALLMSGPVHWTAFLAPMAVIGTGNGCSIAPRTTVAMRDVPQELTGAASGILETVRQLGAMVFTAGVVALVQGLRSVADGSGAAMRAATVLPIAALALGAVACLALPRERTEPAVRARPVPSD</sequence>
<comment type="subcellular location">
    <subcellularLocation>
        <location evidence="1">Cell membrane</location>
        <topology evidence="1">Multi-pass membrane protein</topology>
    </subcellularLocation>
</comment>
<evidence type="ECO:0000256" key="1">
    <source>
        <dbReference type="ARBA" id="ARBA00004651"/>
    </source>
</evidence>
<dbReference type="PANTHER" id="PTHR42718:SF46">
    <property type="entry name" value="BLR6921 PROTEIN"/>
    <property type="match status" value="1"/>
</dbReference>
<dbReference type="InterPro" id="IPR020846">
    <property type="entry name" value="MFS_dom"/>
</dbReference>
<feature type="transmembrane region" description="Helical" evidence="8">
    <location>
        <begin position="106"/>
        <end position="124"/>
    </location>
</feature>
<dbReference type="Gene3D" id="1.20.1720.10">
    <property type="entry name" value="Multidrug resistance protein D"/>
    <property type="match status" value="1"/>
</dbReference>
<evidence type="ECO:0000313" key="10">
    <source>
        <dbReference type="EMBL" id="TWV43584.1"/>
    </source>
</evidence>
<evidence type="ECO:0000256" key="2">
    <source>
        <dbReference type="ARBA" id="ARBA00022448"/>
    </source>
</evidence>
<dbReference type="CDD" id="cd17321">
    <property type="entry name" value="MFS_MMR_MDR_like"/>
    <property type="match status" value="1"/>
</dbReference>
<dbReference type="AlphaFoldDB" id="A0A5C6JRR3"/>
<feature type="transmembrane region" description="Helical" evidence="8">
    <location>
        <begin position="77"/>
        <end position="100"/>
    </location>
</feature>
<feature type="domain" description="Major facilitator superfamily (MFS) profile" evidence="9">
    <location>
        <begin position="11"/>
        <end position="456"/>
    </location>
</feature>
<feature type="transmembrane region" description="Helical" evidence="8">
    <location>
        <begin position="196"/>
        <end position="216"/>
    </location>
</feature>
<evidence type="ECO:0000256" key="8">
    <source>
        <dbReference type="SAM" id="Phobius"/>
    </source>
</evidence>
<protein>
    <submittedName>
        <fullName evidence="10">DHA2 family efflux MFS transporter permease subunit</fullName>
    </submittedName>
</protein>
<dbReference type="GO" id="GO:0005886">
    <property type="term" value="C:plasma membrane"/>
    <property type="evidence" value="ECO:0007669"/>
    <property type="project" value="UniProtKB-SubCell"/>
</dbReference>
<dbReference type="EMBL" id="VOGW01000103">
    <property type="protein sequence ID" value="TWV43584.1"/>
    <property type="molecule type" value="Genomic_DNA"/>
</dbReference>
<feature type="transmembrane region" description="Helical" evidence="8">
    <location>
        <begin position="403"/>
        <end position="423"/>
    </location>
</feature>
<dbReference type="Proteomes" id="UP000320481">
    <property type="component" value="Unassembled WGS sequence"/>
</dbReference>
<feature type="transmembrane region" description="Helical" evidence="8">
    <location>
        <begin position="164"/>
        <end position="184"/>
    </location>
</feature>
<evidence type="ECO:0000256" key="6">
    <source>
        <dbReference type="ARBA" id="ARBA00023136"/>
    </source>
</evidence>
<feature type="transmembrane region" description="Helical" evidence="8">
    <location>
        <begin position="296"/>
        <end position="318"/>
    </location>
</feature>
<feature type="transmembrane region" description="Helical" evidence="8">
    <location>
        <begin position="222"/>
        <end position="243"/>
    </location>
</feature>
<dbReference type="InterPro" id="IPR011701">
    <property type="entry name" value="MFS"/>
</dbReference>
<keyword evidence="5 8" id="KW-1133">Transmembrane helix</keyword>
<feature type="transmembrane region" description="Helical" evidence="8">
    <location>
        <begin position="356"/>
        <end position="375"/>
    </location>
</feature>
<keyword evidence="4 8" id="KW-0812">Transmembrane</keyword>
<evidence type="ECO:0000256" key="7">
    <source>
        <dbReference type="ARBA" id="ARBA00023251"/>
    </source>
</evidence>
<dbReference type="PROSITE" id="PS50850">
    <property type="entry name" value="MFS"/>
    <property type="match status" value="1"/>
</dbReference>
<dbReference type="PRINTS" id="PR01036">
    <property type="entry name" value="TCRTETB"/>
</dbReference>
<dbReference type="GO" id="GO:0046677">
    <property type="term" value="P:response to antibiotic"/>
    <property type="evidence" value="ECO:0007669"/>
    <property type="project" value="UniProtKB-KW"/>
</dbReference>
<reference evidence="10" key="1">
    <citation type="journal article" date="2019" name="Microbiol. Resour. Announc.">
        <title>Draft Genomic Sequences of Streptomyces misionensis and Streptomyces albidoflavus, bacteria applied for phytopathogen biocontrol.</title>
        <authorList>
            <person name="Pylro V."/>
            <person name="Dias A."/>
            <person name="Andreote F."/>
            <person name="Varani A."/>
            <person name="Andreote C."/>
            <person name="Bernardo E."/>
            <person name="Martins T."/>
        </authorList>
    </citation>
    <scope>NUCLEOTIDE SEQUENCE [LARGE SCALE GENOMIC DNA]</scope>
    <source>
        <strain evidence="10">66</strain>
    </source>
</reference>
<feature type="transmembrane region" description="Helical" evidence="8">
    <location>
        <begin position="136"/>
        <end position="158"/>
    </location>
</feature>
<dbReference type="InterPro" id="IPR004638">
    <property type="entry name" value="EmrB-like"/>
</dbReference>
<feature type="transmembrane region" description="Helical" evidence="8">
    <location>
        <begin position="43"/>
        <end position="65"/>
    </location>
</feature>
<feature type="transmembrane region" description="Helical" evidence="8">
    <location>
        <begin position="429"/>
        <end position="451"/>
    </location>
</feature>
<proteinExistence type="predicted"/>
<dbReference type="InterPro" id="IPR036259">
    <property type="entry name" value="MFS_trans_sf"/>
</dbReference>
<dbReference type="Gene3D" id="1.20.1250.20">
    <property type="entry name" value="MFS general substrate transporter like domains"/>
    <property type="match status" value="1"/>
</dbReference>
<evidence type="ECO:0000313" key="11">
    <source>
        <dbReference type="Proteomes" id="UP000320481"/>
    </source>
</evidence>
<feature type="transmembrane region" description="Helical" evidence="8">
    <location>
        <begin position="264"/>
        <end position="290"/>
    </location>
</feature>
<feature type="transmembrane region" description="Helical" evidence="8">
    <location>
        <begin position="12"/>
        <end position="37"/>
    </location>
</feature>
<organism evidence="10 11">
    <name type="scientific">Streptomyces misionensis</name>
    <dbReference type="NCBI Taxonomy" id="67331"/>
    <lineage>
        <taxon>Bacteria</taxon>
        <taxon>Bacillati</taxon>
        <taxon>Actinomycetota</taxon>
        <taxon>Actinomycetes</taxon>
        <taxon>Kitasatosporales</taxon>
        <taxon>Streptomycetaceae</taxon>
        <taxon>Streptomyces</taxon>
    </lineage>
</organism>
<gene>
    <name evidence="10" type="ORF">FRZ03_18250</name>
</gene>
<dbReference type="GO" id="GO:0022857">
    <property type="term" value="F:transmembrane transporter activity"/>
    <property type="evidence" value="ECO:0007669"/>
    <property type="project" value="InterPro"/>
</dbReference>
<comment type="caution">
    <text evidence="10">The sequence shown here is derived from an EMBL/GenBank/DDBJ whole genome shotgun (WGS) entry which is preliminary data.</text>
</comment>
<evidence type="ECO:0000256" key="3">
    <source>
        <dbReference type="ARBA" id="ARBA00022475"/>
    </source>
</evidence>
<keyword evidence="6 8" id="KW-0472">Membrane</keyword>
<evidence type="ECO:0000256" key="4">
    <source>
        <dbReference type="ARBA" id="ARBA00022692"/>
    </source>
</evidence>
<evidence type="ECO:0000256" key="5">
    <source>
        <dbReference type="ARBA" id="ARBA00022989"/>
    </source>
</evidence>
<keyword evidence="7" id="KW-0046">Antibiotic resistance</keyword>
<keyword evidence="3" id="KW-1003">Cell membrane</keyword>
<keyword evidence="11" id="KW-1185">Reference proteome</keyword>
<keyword evidence="2" id="KW-0813">Transport</keyword>